<dbReference type="Gene3D" id="3.90.25.10">
    <property type="entry name" value="UDP-galactose 4-epimerase, domain 1"/>
    <property type="match status" value="1"/>
</dbReference>
<dbReference type="GO" id="GO:0033499">
    <property type="term" value="P:galactose catabolic process via UDP-galactose, Leloir pathway"/>
    <property type="evidence" value="ECO:0007669"/>
    <property type="project" value="TreeGrafter"/>
</dbReference>
<dbReference type="InterPro" id="IPR001509">
    <property type="entry name" value="Epimerase_deHydtase"/>
</dbReference>
<evidence type="ECO:0000256" key="11">
    <source>
        <dbReference type="ARBA" id="ARBA00033067"/>
    </source>
</evidence>
<organism evidence="13 14">
    <name type="scientific">Agromyces archimandritae</name>
    <dbReference type="NCBI Taxonomy" id="2781962"/>
    <lineage>
        <taxon>Bacteria</taxon>
        <taxon>Bacillati</taxon>
        <taxon>Actinomycetota</taxon>
        <taxon>Actinomycetes</taxon>
        <taxon>Micrococcales</taxon>
        <taxon>Microbacteriaceae</taxon>
        <taxon>Agromyces</taxon>
    </lineage>
</organism>
<evidence type="ECO:0000313" key="13">
    <source>
        <dbReference type="EMBL" id="QTX05284.1"/>
    </source>
</evidence>
<evidence type="ECO:0000313" key="14">
    <source>
        <dbReference type="Proteomes" id="UP000671914"/>
    </source>
</evidence>
<accession>A0A975IPH5</accession>
<sequence>MTVLVTGGAGYIGAHVVRLLQEAGRPVVVVDDLSTGDEGRLGGAPLVRMDLSAADAPARLGSVFDEHEVDAVIHFAAKKEVGVSVERPTWYYRQNVGGLTNLLDAVEAAGVRDVVFSSSAAVYGMPDISRVDEDAETLPINPYGETKLVGEWMLRDASRAGRLRVAALRYFNVAGAGWDDLGDPVALNLVTIVLDRLHRGLRPLVYGDDYPTVDGTGVRDYVHVLDLARAHLAVLDRLGEVDEPFEAFNVGTGHGASVLQVVREVERAAGVSIEPELVARRPGDPAELVADASKIQRVAGWRAEYGLEQIIDSAVRADRFRRSR</sequence>
<evidence type="ECO:0000256" key="5">
    <source>
        <dbReference type="ARBA" id="ARBA00013189"/>
    </source>
</evidence>
<evidence type="ECO:0000256" key="8">
    <source>
        <dbReference type="ARBA" id="ARBA00023235"/>
    </source>
</evidence>
<dbReference type="InterPro" id="IPR036291">
    <property type="entry name" value="NAD(P)-bd_dom_sf"/>
</dbReference>
<evidence type="ECO:0000256" key="1">
    <source>
        <dbReference type="ARBA" id="ARBA00000083"/>
    </source>
</evidence>
<keyword evidence="9" id="KW-0119">Carbohydrate metabolism</keyword>
<dbReference type="SUPFAM" id="SSF51735">
    <property type="entry name" value="NAD(P)-binding Rossmann-fold domains"/>
    <property type="match status" value="1"/>
</dbReference>
<dbReference type="KEGG" id="aarc:G127AT_03375"/>
<comment type="pathway">
    <text evidence="3">Carbohydrate metabolism; galactose metabolism.</text>
</comment>
<dbReference type="EMBL" id="CP071696">
    <property type="protein sequence ID" value="QTX05284.1"/>
    <property type="molecule type" value="Genomic_DNA"/>
</dbReference>
<proteinExistence type="inferred from homology"/>
<dbReference type="InterPro" id="IPR005886">
    <property type="entry name" value="UDP_G4E"/>
</dbReference>
<protein>
    <recommendedName>
        <fullName evidence="6">UDP-glucose 4-epimerase</fullName>
        <ecNumber evidence="5">5.1.3.2</ecNumber>
    </recommendedName>
    <alternativeName>
        <fullName evidence="11">Galactowaldenase</fullName>
    </alternativeName>
    <alternativeName>
        <fullName evidence="10">UDP-galactose 4-epimerase</fullName>
    </alternativeName>
</protein>
<evidence type="ECO:0000259" key="12">
    <source>
        <dbReference type="Pfam" id="PF01370"/>
    </source>
</evidence>
<keyword evidence="14" id="KW-1185">Reference proteome</keyword>
<dbReference type="AlphaFoldDB" id="A0A975IPH5"/>
<reference evidence="13" key="1">
    <citation type="submission" date="2021-03" db="EMBL/GenBank/DDBJ databases">
        <title>Agromyces archimandritus sp. nov., isolated from the cockroach Archimandrita tessellata.</title>
        <authorList>
            <person name="Guzman J."/>
            <person name="Ortuzar M."/>
            <person name="Poehlein A."/>
            <person name="Daniel R."/>
            <person name="Trujillo M."/>
            <person name="Vilcinskas A."/>
        </authorList>
    </citation>
    <scope>NUCLEOTIDE SEQUENCE</scope>
    <source>
        <strain evidence="13">G127AT</strain>
    </source>
</reference>
<dbReference type="EC" id="5.1.3.2" evidence="5"/>
<evidence type="ECO:0000256" key="2">
    <source>
        <dbReference type="ARBA" id="ARBA00001911"/>
    </source>
</evidence>
<evidence type="ECO:0000256" key="9">
    <source>
        <dbReference type="ARBA" id="ARBA00023277"/>
    </source>
</evidence>
<gene>
    <name evidence="13" type="primary">galE</name>
    <name evidence="13" type="ORF">G127AT_03375</name>
</gene>
<dbReference type="Pfam" id="PF01370">
    <property type="entry name" value="Epimerase"/>
    <property type="match status" value="1"/>
</dbReference>
<dbReference type="PANTHER" id="PTHR43725:SF53">
    <property type="entry name" value="UDP-ARABINOSE 4-EPIMERASE 1"/>
    <property type="match status" value="1"/>
</dbReference>
<evidence type="ECO:0000256" key="3">
    <source>
        <dbReference type="ARBA" id="ARBA00004947"/>
    </source>
</evidence>
<comment type="similarity">
    <text evidence="4">Belongs to the NAD(P)-dependent epimerase/dehydratase family.</text>
</comment>
<feature type="domain" description="NAD-dependent epimerase/dehydratase" evidence="12">
    <location>
        <begin position="3"/>
        <end position="251"/>
    </location>
</feature>
<dbReference type="Gene3D" id="3.40.50.720">
    <property type="entry name" value="NAD(P)-binding Rossmann-like Domain"/>
    <property type="match status" value="1"/>
</dbReference>
<dbReference type="RefSeq" id="WP_210899810.1">
    <property type="nucleotide sequence ID" value="NZ_CP071696.1"/>
</dbReference>
<dbReference type="GO" id="GO:0003978">
    <property type="term" value="F:UDP-glucose 4-epimerase activity"/>
    <property type="evidence" value="ECO:0007669"/>
    <property type="project" value="UniProtKB-EC"/>
</dbReference>
<dbReference type="PANTHER" id="PTHR43725">
    <property type="entry name" value="UDP-GLUCOSE 4-EPIMERASE"/>
    <property type="match status" value="1"/>
</dbReference>
<evidence type="ECO:0000256" key="7">
    <source>
        <dbReference type="ARBA" id="ARBA00023027"/>
    </source>
</evidence>
<keyword evidence="8 13" id="KW-0413">Isomerase</keyword>
<keyword evidence="7" id="KW-0520">NAD</keyword>
<dbReference type="Proteomes" id="UP000671914">
    <property type="component" value="Chromosome"/>
</dbReference>
<evidence type="ECO:0000256" key="6">
    <source>
        <dbReference type="ARBA" id="ARBA00018569"/>
    </source>
</evidence>
<dbReference type="NCBIfam" id="TIGR01179">
    <property type="entry name" value="galE"/>
    <property type="match status" value="1"/>
</dbReference>
<evidence type="ECO:0000256" key="10">
    <source>
        <dbReference type="ARBA" id="ARBA00031367"/>
    </source>
</evidence>
<comment type="catalytic activity">
    <reaction evidence="1">
        <text>UDP-alpha-D-glucose = UDP-alpha-D-galactose</text>
        <dbReference type="Rhea" id="RHEA:22168"/>
        <dbReference type="ChEBI" id="CHEBI:58885"/>
        <dbReference type="ChEBI" id="CHEBI:66914"/>
        <dbReference type="EC" id="5.1.3.2"/>
    </reaction>
</comment>
<comment type="cofactor">
    <cofactor evidence="2">
        <name>NAD(+)</name>
        <dbReference type="ChEBI" id="CHEBI:57540"/>
    </cofactor>
</comment>
<name>A0A975IPH5_9MICO</name>
<evidence type="ECO:0000256" key="4">
    <source>
        <dbReference type="ARBA" id="ARBA00007637"/>
    </source>
</evidence>